<dbReference type="PROSITE" id="PS00484">
    <property type="entry name" value="THYROGLOBULIN_1_1"/>
    <property type="match status" value="2"/>
</dbReference>
<evidence type="ECO:0000256" key="4">
    <source>
        <dbReference type="ARBA" id="ARBA00023157"/>
    </source>
</evidence>
<dbReference type="PROSITE" id="PS51162">
    <property type="entry name" value="THYROGLOBULIN_1_2"/>
    <property type="match status" value="2"/>
</dbReference>
<dbReference type="Pfam" id="PF00086">
    <property type="entry name" value="Thyroglobulin_1"/>
    <property type="match status" value="2"/>
</dbReference>
<keyword evidence="6" id="KW-0732">Signal</keyword>
<accession>A0A484CBI5</accession>
<feature type="domain" description="C-type lectin" evidence="7">
    <location>
        <begin position="173"/>
        <end position="293"/>
    </location>
</feature>
<reference evidence="9 10" key="1">
    <citation type="submission" date="2019-01" db="EMBL/GenBank/DDBJ databases">
        <title>A chromosome-scale genome assembly of the yellow perch, Perca flavescens.</title>
        <authorList>
            <person name="Feron R."/>
            <person name="Morvezen R."/>
            <person name="Bestin A."/>
            <person name="Haffray P."/>
            <person name="Klopp C."/>
            <person name="Zahm M."/>
            <person name="Cabau C."/>
            <person name="Roques C."/>
            <person name="Donnadieu C."/>
            <person name="Bouchez O."/>
            <person name="Christie M."/>
            <person name="Larson W."/>
            <person name="Guiguen Y."/>
        </authorList>
    </citation>
    <scope>NUCLEOTIDE SEQUENCE [LARGE SCALE GENOMIC DNA]</scope>
    <source>
        <strain evidence="9">YP-PL-M2</strain>
        <tissue evidence="9">Blood</tissue>
    </source>
</reference>
<evidence type="ECO:0000313" key="10">
    <source>
        <dbReference type="Proteomes" id="UP000295070"/>
    </source>
</evidence>
<keyword evidence="3" id="KW-0677">Repeat</keyword>
<dbReference type="PANTHER" id="PTHR12352">
    <property type="entry name" value="SECRETED MODULAR CALCIUM-BINDING PROTEIN"/>
    <property type="match status" value="1"/>
</dbReference>
<dbReference type="InterPro" id="IPR051950">
    <property type="entry name" value="Dev_reg/Prot_inhib"/>
</dbReference>
<dbReference type="Gene3D" id="4.10.800.10">
    <property type="entry name" value="Thyroglobulin type-1"/>
    <property type="match status" value="2"/>
</dbReference>
<organism evidence="9 10">
    <name type="scientific">Perca flavescens</name>
    <name type="common">American yellow perch</name>
    <name type="synonym">Morone flavescens</name>
    <dbReference type="NCBI Taxonomy" id="8167"/>
    <lineage>
        <taxon>Eukaryota</taxon>
        <taxon>Metazoa</taxon>
        <taxon>Chordata</taxon>
        <taxon>Craniata</taxon>
        <taxon>Vertebrata</taxon>
        <taxon>Euteleostomi</taxon>
        <taxon>Actinopterygii</taxon>
        <taxon>Neopterygii</taxon>
        <taxon>Teleostei</taxon>
        <taxon>Neoteleostei</taxon>
        <taxon>Acanthomorphata</taxon>
        <taxon>Eupercaria</taxon>
        <taxon>Perciformes</taxon>
        <taxon>Percoidei</taxon>
        <taxon>Percidae</taxon>
        <taxon>Percinae</taxon>
        <taxon>Perca</taxon>
    </lineage>
</organism>
<dbReference type="InterPro" id="IPR016186">
    <property type="entry name" value="C-type_lectin-like/link_sf"/>
</dbReference>
<feature type="domain" description="Thyroglobulin type-1" evidence="8">
    <location>
        <begin position="36"/>
        <end position="96"/>
    </location>
</feature>
<sequence>MSISMKAFSVSLTVCTFLTLSDAWSIDPTSPTFQQGGLCEQLKNSVIGEFVPQCDANGNFLPQQCWVSTGYCWCVNVITGEEIPNTKTPPGVTPVQCALCQDQRKNSPRVPGNFIPQCDANGNFLPQQCSRSTGYCWCVNVSTGAEIPNTRTRPGVKPLQCVNNSCPKDWSHVGKRCFSFIDSPKTWTEAKDYCLIEGANLASVHSKEENIFIQILTRGDTNEFPLTWIGGIDCIKSGFWMWSDGTMFNYENWSKDYNLRDKERAMNCLEMNYGYRKKWTAASCNDTLPFVCAKEI</sequence>
<dbReference type="CDD" id="cd00037">
    <property type="entry name" value="CLECT"/>
    <property type="match status" value="1"/>
</dbReference>
<comment type="subcellular location">
    <subcellularLocation>
        <location evidence="1">Secreted</location>
    </subcellularLocation>
</comment>
<feature type="disulfide bond" evidence="5">
    <location>
        <begin position="129"/>
        <end position="136"/>
    </location>
</feature>
<evidence type="ECO:0000256" key="6">
    <source>
        <dbReference type="SAM" id="SignalP"/>
    </source>
</evidence>
<dbReference type="GO" id="GO:0005615">
    <property type="term" value="C:extracellular space"/>
    <property type="evidence" value="ECO:0007669"/>
    <property type="project" value="TreeGrafter"/>
</dbReference>
<keyword evidence="4 5" id="KW-1015">Disulfide bond</keyword>
<dbReference type="InterPro" id="IPR000716">
    <property type="entry name" value="Thyroglobulin_1"/>
</dbReference>
<feature type="disulfide bond" evidence="5">
    <location>
        <begin position="65"/>
        <end position="72"/>
    </location>
</feature>
<dbReference type="InterPro" id="IPR036857">
    <property type="entry name" value="Thyroglobulin_1_sf"/>
</dbReference>
<proteinExistence type="predicted"/>
<dbReference type="EMBL" id="SCKG01000019">
    <property type="protein sequence ID" value="TDG99382.1"/>
    <property type="molecule type" value="Genomic_DNA"/>
</dbReference>
<comment type="caution">
    <text evidence="9">The sequence shown here is derived from an EMBL/GenBank/DDBJ whole genome shotgun (WGS) entry which is preliminary data.</text>
</comment>
<dbReference type="AlphaFoldDB" id="A0A484CBI5"/>
<gene>
    <name evidence="9" type="ORF">EPR50_G00193700</name>
</gene>
<evidence type="ECO:0000259" key="8">
    <source>
        <dbReference type="PROSITE" id="PS51162"/>
    </source>
</evidence>
<dbReference type="Pfam" id="PF00059">
    <property type="entry name" value="Lectin_C"/>
    <property type="match status" value="1"/>
</dbReference>
<feature type="signal peptide" evidence="6">
    <location>
        <begin position="1"/>
        <end position="23"/>
    </location>
</feature>
<dbReference type="SMART" id="SM00211">
    <property type="entry name" value="TY"/>
    <property type="match status" value="2"/>
</dbReference>
<evidence type="ECO:0000256" key="2">
    <source>
        <dbReference type="ARBA" id="ARBA00022525"/>
    </source>
</evidence>
<evidence type="ECO:0000256" key="1">
    <source>
        <dbReference type="ARBA" id="ARBA00004613"/>
    </source>
</evidence>
<dbReference type="STRING" id="8167.A0A484CBI5"/>
<feature type="chain" id="PRO_5019833791" evidence="6">
    <location>
        <begin position="24"/>
        <end position="296"/>
    </location>
</feature>
<dbReference type="SMART" id="SM00034">
    <property type="entry name" value="CLECT"/>
    <property type="match status" value="1"/>
</dbReference>
<evidence type="ECO:0000259" key="7">
    <source>
        <dbReference type="PROSITE" id="PS50041"/>
    </source>
</evidence>
<keyword evidence="2" id="KW-0964">Secreted</keyword>
<keyword evidence="10" id="KW-1185">Reference proteome</keyword>
<evidence type="ECO:0000256" key="5">
    <source>
        <dbReference type="PROSITE-ProRule" id="PRU00500"/>
    </source>
</evidence>
<dbReference type="Gene3D" id="3.10.100.10">
    <property type="entry name" value="Mannose-Binding Protein A, subunit A"/>
    <property type="match status" value="1"/>
</dbReference>
<dbReference type="SUPFAM" id="SSF57610">
    <property type="entry name" value="Thyroglobulin type-1 domain"/>
    <property type="match status" value="2"/>
</dbReference>
<protein>
    <submittedName>
        <fullName evidence="9">Uncharacterized protein</fullName>
    </submittedName>
</protein>
<evidence type="ECO:0000256" key="3">
    <source>
        <dbReference type="ARBA" id="ARBA00022737"/>
    </source>
</evidence>
<evidence type="ECO:0000313" key="9">
    <source>
        <dbReference type="EMBL" id="TDG99382.1"/>
    </source>
</evidence>
<dbReference type="InterPro" id="IPR016187">
    <property type="entry name" value="CTDL_fold"/>
</dbReference>
<dbReference type="PROSITE" id="PS50041">
    <property type="entry name" value="C_TYPE_LECTIN_2"/>
    <property type="match status" value="1"/>
</dbReference>
<dbReference type="PRINTS" id="PR01504">
    <property type="entry name" value="PNCREATITSAP"/>
</dbReference>
<dbReference type="InterPro" id="IPR001304">
    <property type="entry name" value="C-type_lectin-like"/>
</dbReference>
<feature type="domain" description="Thyroglobulin type-1" evidence="8">
    <location>
        <begin position="97"/>
        <end position="161"/>
    </location>
</feature>
<name>A0A484CBI5_PERFV</name>
<dbReference type="SUPFAM" id="SSF56436">
    <property type="entry name" value="C-type lectin-like"/>
    <property type="match status" value="1"/>
</dbReference>
<dbReference type="CDD" id="cd00191">
    <property type="entry name" value="TY"/>
    <property type="match status" value="2"/>
</dbReference>
<dbReference type="PANTHER" id="PTHR12352:SF3">
    <property type="entry name" value="NIDOGEN-2"/>
    <property type="match status" value="1"/>
</dbReference>
<comment type="caution">
    <text evidence="5">Lacks conserved residue(s) required for the propagation of feature annotation.</text>
</comment>
<dbReference type="Proteomes" id="UP000295070">
    <property type="component" value="Chromosome 19"/>
</dbReference>